<dbReference type="EMBL" id="DS027046">
    <property type="protein sequence ID" value="EAW13690.1"/>
    <property type="molecule type" value="Genomic_DNA"/>
</dbReference>
<feature type="signal peptide" evidence="1">
    <location>
        <begin position="1"/>
        <end position="18"/>
    </location>
</feature>
<dbReference type="OrthoDB" id="4886528at2759"/>
<keyword evidence="3" id="KW-1185">Reference proteome</keyword>
<evidence type="ECO:0000256" key="1">
    <source>
        <dbReference type="SAM" id="SignalP"/>
    </source>
</evidence>
<dbReference type="KEGG" id="act:ACLA_044100"/>
<reference evidence="2 3" key="1">
    <citation type="journal article" date="2008" name="PLoS Genet.">
        <title>Genomic islands in the pathogenic filamentous fungus Aspergillus fumigatus.</title>
        <authorList>
            <person name="Fedorova N.D."/>
            <person name="Khaldi N."/>
            <person name="Joardar V.S."/>
            <person name="Maiti R."/>
            <person name="Amedeo P."/>
            <person name="Anderson M.J."/>
            <person name="Crabtree J."/>
            <person name="Silva J.C."/>
            <person name="Badger J.H."/>
            <person name="Albarraq A."/>
            <person name="Angiuoli S."/>
            <person name="Bussey H."/>
            <person name="Bowyer P."/>
            <person name="Cotty P.J."/>
            <person name="Dyer P.S."/>
            <person name="Egan A."/>
            <person name="Galens K."/>
            <person name="Fraser-Liggett C.M."/>
            <person name="Haas B.J."/>
            <person name="Inman J.M."/>
            <person name="Kent R."/>
            <person name="Lemieux S."/>
            <person name="Malavazi I."/>
            <person name="Orvis J."/>
            <person name="Roemer T."/>
            <person name="Ronning C.M."/>
            <person name="Sundaram J.P."/>
            <person name="Sutton G."/>
            <person name="Turner G."/>
            <person name="Venter J.C."/>
            <person name="White O.R."/>
            <person name="Whitty B.R."/>
            <person name="Youngman P."/>
            <person name="Wolfe K.H."/>
            <person name="Goldman G.H."/>
            <person name="Wortman J.R."/>
            <person name="Jiang B."/>
            <person name="Denning D.W."/>
            <person name="Nierman W.C."/>
        </authorList>
    </citation>
    <scope>NUCLEOTIDE SEQUENCE [LARGE SCALE GENOMIC DNA]</scope>
    <source>
        <strain evidence="3">ATCC 1007 / CBS 513.65 / DSM 816 / NCTC 3887 / NRRL 1</strain>
    </source>
</reference>
<gene>
    <name evidence="2" type="ORF">ACLA_044100</name>
</gene>
<dbReference type="VEuPathDB" id="FungiDB:ACLA_044100"/>
<evidence type="ECO:0000313" key="2">
    <source>
        <dbReference type="EMBL" id="EAW13690.1"/>
    </source>
</evidence>
<dbReference type="AlphaFoldDB" id="A1C8Q3"/>
<name>A1C8Q3_ASPCL</name>
<evidence type="ECO:0000313" key="3">
    <source>
        <dbReference type="Proteomes" id="UP000006701"/>
    </source>
</evidence>
<sequence length="117" mass="12783">MKFPVLLTAAAFVGQAAAFWGQMDTSDWLGNEGGSYKYVYLKDYNTGSTYRAYVHGGWDACASNHCTVQFTETSKGTYTFNAQLWRTSNGCHNIDFEGALDAHHGYCCGALPCDLAA</sequence>
<dbReference type="GeneID" id="4707312"/>
<dbReference type="Proteomes" id="UP000006701">
    <property type="component" value="Unassembled WGS sequence"/>
</dbReference>
<protein>
    <submittedName>
        <fullName evidence="2">Uncharacterized protein</fullName>
    </submittedName>
</protein>
<feature type="chain" id="PRO_5002633007" evidence="1">
    <location>
        <begin position="19"/>
        <end position="117"/>
    </location>
</feature>
<proteinExistence type="predicted"/>
<dbReference type="RefSeq" id="XP_001275116.1">
    <property type="nucleotide sequence ID" value="XM_001275115.1"/>
</dbReference>
<dbReference type="HOGENOM" id="CLU_2097204_0_0_1"/>
<dbReference type="OMA" id="HHGYCCG"/>
<organism evidence="2 3">
    <name type="scientific">Aspergillus clavatus (strain ATCC 1007 / CBS 513.65 / DSM 816 / NCTC 3887 / NRRL 1 / QM 1276 / 107)</name>
    <dbReference type="NCBI Taxonomy" id="344612"/>
    <lineage>
        <taxon>Eukaryota</taxon>
        <taxon>Fungi</taxon>
        <taxon>Dikarya</taxon>
        <taxon>Ascomycota</taxon>
        <taxon>Pezizomycotina</taxon>
        <taxon>Eurotiomycetes</taxon>
        <taxon>Eurotiomycetidae</taxon>
        <taxon>Eurotiales</taxon>
        <taxon>Aspergillaceae</taxon>
        <taxon>Aspergillus</taxon>
        <taxon>Aspergillus subgen. Fumigati</taxon>
    </lineage>
</organism>
<accession>A1C8Q3</accession>
<keyword evidence="1" id="KW-0732">Signal</keyword>